<evidence type="ECO:0000259" key="2">
    <source>
        <dbReference type="PROSITE" id="PS50812"/>
    </source>
</evidence>
<feature type="compositionally biased region" description="Low complexity" evidence="1">
    <location>
        <begin position="370"/>
        <end position="388"/>
    </location>
</feature>
<dbReference type="OrthoDB" id="62853at2759"/>
<feature type="region of interest" description="Disordered" evidence="1">
    <location>
        <begin position="1"/>
        <end position="145"/>
    </location>
</feature>
<feature type="compositionally biased region" description="Low complexity" evidence="1">
    <location>
        <begin position="23"/>
        <end position="38"/>
    </location>
</feature>
<dbReference type="RefSeq" id="XP_001276563.1">
    <property type="nucleotide sequence ID" value="XM_001276562.1"/>
</dbReference>
<dbReference type="EMBL" id="DS026990">
    <property type="protein sequence ID" value="EAW15137.1"/>
    <property type="molecule type" value="Genomic_DNA"/>
</dbReference>
<feature type="compositionally biased region" description="Basic and acidic residues" evidence="1">
    <location>
        <begin position="590"/>
        <end position="603"/>
    </location>
</feature>
<name>A1C3Z7_ASPCL</name>
<feature type="compositionally biased region" description="Basic and acidic residues" evidence="1">
    <location>
        <begin position="39"/>
        <end position="49"/>
    </location>
</feature>
<feature type="compositionally biased region" description="Basic and acidic residues" evidence="1">
    <location>
        <begin position="535"/>
        <end position="549"/>
    </location>
</feature>
<dbReference type="SMART" id="SM00293">
    <property type="entry name" value="PWWP"/>
    <property type="match status" value="1"/>
</dbReference>
<dbReference type="Gene3D" id="2.30.30.140">
    <property type="match status" value="1"/>
</dbReference>
<keyword evidence="4" id="KW-1185">Reference proteome</keyword>
<feature type="compositionally biased region" description="Basic and acidic residues" evidence="1">
    <location>
        <begin position="610"/>
        <end position="627"/>
    </location>
</feature>
<evidence type="ECO:0000313" key="3">
    <source>
        <dbReference type="EMBL" id="EAW15137.1"/>
    </source>
</evidence>
<feature type="compositionally biased region" description="Basic and acidic residues" evidence="1">
    <location>
        <begin position="568"/>
        <end position="583"/>
    </location>
</feature>
<reference evidence="3 4" key="1">
    <citation type="journal article" date="2008" name="PLoS Genet.">
        <title>Genomic islands in the pathogenic filamentous fungus Aspergillus fumigatus.</title>
        <authorList>
            <person name="Fedorova N.D."/>
            <person name="Khaldi N."/>
            <person name="Joardar V.S."/>
            <person name="Maiti R."/>
            <person name="Amedeo P."/>
            <person name="Anderson M.J."/>
            <person name="Crabtree J."/>
            <person name="Silva J.C."/>
            <person name="Badger J.H."/>
            <person name="Albarraq A."/>
            <person name="Angiuoli S."/>
            <person name="Bussey H."/>
            <person name="Bowyer P."/>
            <person name="Cotty P.J."/>
            <person name="Dyer P.S."/>
            <person name="Egan A."/>
            <person name="Galens K."/>
            <person name="Fraser-Liggett C.M."/>
            <person name="Haas B.J."/>
            <person name="Inman J.M."/>
            <person name="Kent R."/>
            <person name="Lemieux S."/>
            <person name="Malavazi I."/>
            <person name="Orvis J."/>
            <person name="Roemer T."/>
            <person name="Ronning C.M."/>
            <person name="Sundaram J.P."/>
            <person name="Sutton G."/>
            <person name="Turner G."/>
            <person name="Venter J.C."/>
            <person name="White O.R."/>
            <person name="Whitty B.R."/>
            <person name="Youngman P."/>
            <person name="Wolfe K.H."/>
            <person name="Goldman G.H."/>
            <person name="Wortman J.R."/>
            <person name="Jiang B."/>
            <person name="Denning D.W."/>
            <person name="Nierman W.C."/>
        </authorList>
    </citation>
    <scope>NUCLEOTIDE SEQUENCE [LARGE SCALE GENOMIC DNA]</scope>
    <source>
        <strain evidence="4">ATCC 1007 / CBS 513.65 / DSM 816 / NCTC 3887 / NRRL 1</strain>
    </source>
</reference>
<evidence type="ECO:0000256" key="1">
    <source>
        <dbReference type="SAM" id="MobiDB-lite"/>
    </source>
</evidence>
<dbReference type="OMA" id="WPVIVCD"/>
<proteinExistence type="predicted"/>
<organism evidence="3 4">
    <name type="scientific">Aspergillus clavatus (strain ATCC 1007 / CBS 513.65 / DSM 816 / NCTC 3887 / NRRL 1 / QM 1276 / 107)</name>
    <dbReference type="NCBI Taxonomy" id="344612"/>
    <lineage>
        <taxon>Eukaryota</taxon>
        <taxon>Fungi</taxon>
        <taxon>Dikarya</taxon>
        <taxon>Ascomycota</taxon>
        <taxon>Pezizomycotina</taxon>
        <taxon>Eurotiomycetes</taxon>
        <taxon>Eurotiomycetidae</taxon>
        <taxon>Eurotiales</taxon>
        <taxon>Aspergillaceae</taxon>
        <taxon>Aspergillus</taxon>
        <taxon>Aspergillus subgen. Fumigati</taxon>
    </lineage>
</organism>
<accession>A1C3Z7</accession>
<feature type="compositionally biased region" description="Basic and acidic residues" evidence="1">
    <location>
        <begin position="281"/>
        <end position="297"/>
    </location>
</feature>
<dbReference type="InterPro" id="IPR026093">
    <property type="entry name" value="MGARP"/>
</dbReference>
<feature type="compositionally biased region" description="Low complexity" evidence="1">
    <location>
        <begin position="347"/>
        <end position="362"/>
    </location>
</feature>
<feature type="compositionally biased region" description="Basic residues" evidence="1">
    <location>
        <begin position="112"/>
        <end position="123"/>
    </location>
</feature>
<dbReference type="SUPFAM" id="SSF63748">
    <property type="entry name" value="Tudor/PWWP/MBT"/>
    <property type="match status" value="1"/>
</dbReference>
<dbReference type="Proteomes" id="UP000006701">
    <property type="component" value="Unassembled WGS sequence"/>
</dbReference>
<gene>
    <name evidence="3" type="ORF">ACLA_057940</name>
</gene>
<sequence length="627" mass="68104">MAEDTPVVSTTAAEAGEPPVERAPSAEAKAAPAESAPETSKEQESEKVNGSEGKTSGDSSASDEKKESTDAPAEEPSKPVEATDAKEPEATATAAAESDAAPAPTATETPKSAKKSGGSRRKSSSGVPEHKSKLNRKKSQARITNLHAKPGEYYLARLRSFPPWPSIICDEEILPQTLLSTRPVTAMRADGTYREDYADGGKRAHERTFPVMFFETNEFAWIPNTDLSPIEPAACKDISEKGKSKQLLAAYAVAAEGHDLQYFKDLLADHQRALEQELEEKEAQEAAKEAAKAEREAKKNKRKSMEIVDDLEDIDMEDAEEPKKPKSSKKRKKDAETDGEAEKPAKTPKTATKLKLTTPRTPAEAEKKAAGGSKAKQTASSKKASKAAVSDEGEEDVGAPSKEPGKPVDQQEVKERKQKEVLFVRHRLQKGFISRDQPPKEEEMTTMSGYFTKLEKVADDLEVSIIRATKINKVLKMIVKLNSIPRDEEFQFRRRAIGILSKWKNVLDADTSAPLAEPKANGAQKEDSVGTPAKTETEGEKEEDTKPAEPQDEPMPDADVSEAAETTEAAKETPEKEAPKVEETAETGATEEKASEVKPAEEKPAEEESAEKAAEEKAEEKTAEAAA</sequence>
<feature type="compositionally biased region" description="Acidic residues" evidence="1">
    <location>
        <begin position="307"/>
        <end position="320"/>
    </location>
</feature>
<feature type="region of interest" description="Disordered" evidence="1">
    <location>
        <begin position="281"/>
        <end position="420"/>
    </location>
</feature>
<evidence type="ECO:0000313" key="4">
    <source>
        <dbReference type="Proteomes" id="UP000006701"/>
    </source>
</evidence>
<dbReference type="PANTHER" id="PTHR22910:SF6">
    <property type="entry name" value="PROTEIN MGARP"/>
    <property type="match status" value="1"/>
</dbReference>
<dbReference type="VEuPathDB" id="FungiDB:ACLA_057940"/>
<dbReference type="HOGENOM" id="CLU_019479_1_0_1"/>
<dbReference type="GeneID" id="4708954"/>
<feature type="compositionally biased region" description="Basic and acidic residues" evidence="1">
    <location>
        <begin position="403"/>
        <end position="420"/>
    </location>
</feature>
<dbReference type="PANTHER" id="PTHR22910">
    <property type="entry name" value="PROTEIN MGARP"/>
    <property type="match status" value="1"/>
</dbReference>
<dbReference type="KEGG" id="act:ACLA_057940"/>
<dbReference type="eggNOG" id="ENOG502RZNI">
    <property type="taxonomic scope" value="Eukaryota"/>
</dbReference>
<feature type="compositionally biased region" description="Basic and acidic residues" evidence="1">
    <location>
        <begin position="62"/>
        <end position="89"/>
    </location>
</feature>
<dbReference type="GO" id="GO:0005739">
    <property type="term" value="C:mitochondrion"/>
    <property type="evidence" value="ECO:0007669"/>
    <property type="project" value="InterPro"/>
</dbReference>
<dbReference type="Pfam" id="PF00855">
    <property type="entry name" value="PWWP"/>
    <property type="match status" value="1"/>
</dbReference>
<feature type="compositionally biased region" description="Basic and acidic residues" evidence="1">
    <location>
        <begin position="333"/>
        <end position="345"/>
    </location>
</feature>
<dbReference type="STRING" id="344612.A1C3Z7"/>
<protein>
    <submittedName>
        <fullName evidence="3">PWWP domain protein</fullName>
    </submittedName>
</protein>
<dbReference type="AlphaFoldDB" id="A1C3Z7"/>
<dbReference type="InterPro" id="IPR000313">
    <property type="entry name" value="PWWP_dom"/>
</dbReference>
<feature type="region of interest" description="Disordered" evidence="1">
    <location>
        <begin position="515"/>
        <end position="627"/>
    </location>
</feature>
<feature type="compositionally biased region" description="Acidic residues" evidence="1">
    <location>
        <begin position="550"/>
        <end position="562"/>
    </location>
</feature>
<feature type="compositionally biased region" description="Low complexity" evidence="1">
    <location>
        <begin position="90"/>
        <end position="110"/>
    </location>
</feature>
<feature type="domain" description="PWWP" evidence="2">
    <location>
        <begin position="150"/>
        <end position="233"/>
    </location>
</feature>
<dbReference type="PROSITE" id="PS50812">
    <property type="entry name" value="PWWP"/>
    <property type="match status" value="1"/>
</dbReference>